<evidence type="ECO:0000256" key="4">
    <source>
        <dbReference type="HAMAP-Rule" id="MF_00849"/>
    </source>
</evidence>
<dbReference type="FunFam" id="3.40.50.300:FF:000055">
    <property type="entry name" value="GTP-binding protein TypA"/>
    <property type="match status" value="1"/>
</dbReference>
<evidence type="ECO:0000256" key="2">
    <source>
        <dbReference type="ARBA" id="ARBA00023134"/>
    </source>
</evidence>
<dbReference type="PANTHER" id="PTHR42908">
    <property type="entry name" value="TRANSLATION ELONGATION FACTOR-RELATED"/>
    <property type="match status" value="1"/>
</dbReference>
<dbReference type="CDD" id="cd16263">
    <property type="entry name" value="BipA_III"/>
    <property type="match status" value="1"/>
</dbReference>
<dbReference type="GO" id="GO:0000049">
    <property type="term" value="F:tRNA binding"/>
    <property type="evidence" value="ECO:0007669"/>
    <property type="project" value="UniProtKB-KW"/>
</dbReference>
<dbReference type="Pfam" id="PF00009">
    <property type="entry name" value="GTP_EFTU"/>
    <property type="match status" value="1"/>
</dbReference>
<dbReference type="GO" id="GO:0000027">
    <property type="term" value="P:ribosomal large subunit assembly"/>
    <property type="evidence" value="ECO:0007669"/>
    <property type="project" value="UniProtKB-UniRule"/>
</dbReference>
<keyword evidence="1 4" id="KW-0547">Nucleotide-binding</keyword>
<dbReference type="InterPro" id="IPR000640">
    <property type="entry name" value="EFG_V-like"/>
</dbReference>
<dbReference type="FunFam" id="3.30.70.870:FF:000003">
    <property type="entry name" value="GTP-binding protein TypA"/>
    <property type="match status" value="1"/>
</dbReference>
<dbReference type="InterPro" id="IPR035647">
    <property type="entry name" value="EFG_III/V"/>
</dbReference>
<dbReference type="Pfam" id="PF00679">
    <property type="entry name" value="EFG_C"/>
    <property type="match status" value="1"/>
</dbReference>
<dbReference type="InterPro" id="IPR047043">
    <property type="entry name" value="BipA_III"/>
</dbReference>
<keyword evidence="4" id="KW-0820">tRNA-binding</keyword>
<dbReference type="SUPFAM" id="SSF54980">
    <property type="entry name" value="EF-G C-terminal domain-like"/>
    <property type="match status" value="2"/>
</dbReference>
<evidence type="ECO:0000313" key="7">
    <source>
        <dbReference type="Proteomes" id="UP000295517"/>
    </source>
</evidence>
<name>A0AAX1EDJ1_9GAMM</name>
<dbReference type="Gene3D" id="3.30.70.240">
    <property type="match status" value="1"/>
</dbReference>
<dbReference type="InterPro" id="IPR035651">
    <property type="entry name" value="BipA_V"/>
</dbReference>
<dbReference type="CDD" id="cd01891">
    <property type="entry name" value="TypA_BipA"/>
    <property type="match status" value="1"/>
</dbReference>
<dbReference type="Gene3D" id="3.40.50.300">
    <property type="entry name" value="P-loop containing nucleotide triphosphate hydrolases"/>
    <property type="match status" value="1"/>
</dbReference>
<keyword evidence="4" id="KW-0963">Cytoplasm</keyword>
<dbReference type="GO" id="GO:0019843">
    <property type="term" value="F:rRNA binding"/>
    <property type="evidence" value="ECO:0007669"/>
    <property type="project" value="UniProtKB-KW"/>
</dbReference>
<sequence length="608" mass="67738">MIEHIRNVAIIAHVDHGKTTLVDKLLQQTGTLNERAPAVERIMDSNALEKERGITILAKNTCVNWQGYRINIVDTPGHADFGGEVERILSMVDSVLLLVDAVDGPMPQTRFVTQKAFARGLHPIVVINKIDRPGARPHWVMDQVFDLFDNLGATDAQLDFPVVYTSALNGYAKLDLDEKTQDMRPLLQTIVDHVAAPDVDANGPFQMQVSSLDYSSYVGTIGIGRISRGKIKAKSAVKIIDKNGEIRSGRLLQLLGFQGLERIEIEEASAGDIIAVTGIENLNISDTLCDPNHVEALPALTVDEPTISMTFQVNDSPFAGQEGKYVTSRKLRERLQTELLHNVALRVEDTPDPDKFRVSGRGELHLSILIENMRREGYELAISRPEVIMKEENEQMLEPYERLTVDVEEVHQGAIMEKLGERRGELQNMIPDGKGRVRLDYIIPTRGLIGFHTEFLSSTSGTGLMYHVFEHYGPAVRGRIGKRVNGVLIANSQGMARAFALFNLQERGRLFIEPQTVCYEGMIVGIHSRDNDLVVNVTKEKQLTNIRAAGSDENIILTPPIKLSLEQALEFIDDDELVEVTPASIRLRKKELKEHERKRSARAASAAD</sequence>
<dbReference type="AlphaFoldDB" id="A0AAX1EDJ1"/>
<keyword evidence="4" id="KW-0699">rRNA-binding</keyword>
<dbReference type="InterPro" id="IPR047041">
    <property type="entry name" value="BipA_GTP-bd_dom"/>
</dbReference>
<dbReference type="PROSITE" id="PS00301">
    <property type="entry name" value="G_TR_1"/>
    <property type="match status" value="1"/>
</dbReference>
<evidence type="ECO:0000256" key="3">
    <source>
        <dbReference type="ARBA" id="ARBA00048548"/>
    </source>
</evidence>
<keyword evidence="4" id="KW-0694">RNA-binding</keyword>
<dbReference type="InterPro" id="IPR047042">
    <property type="entry name" value="BipA_II"/>
</dbReference>
<dbReference type="InterPro" id="IPR005225">
    <property type="entry name" value="Small_GTP-bd"/>
</dbReference>
<dbReference type="GO" id="GO:1990904">
    <property type="term" value="C:ribonucleoprotein complex"/>
    <property type="evidence" value="ECO:0007669"/>
    <property type="project" value="TreeGrafter"/>
</dbReference>
<dbReference type="EC" id="3.6.5.-" evidence="4"/>
<keyword evidence="4" id="KW-0690">Ribosome biogenesis</keyword>
<keyword evidence="2 4" id="KW-0342">GTP-binding</keyword>
<dbReference type="EMBL" id="CP038254">
    <property type="protein sequence ID" value="QBR83107.1"/>
    <property type="molecule type" value="Genomic_DNA"/>
</dbReference>
<comment type="similarity">
    <text evidence="4">Belongs to the TRAFAC class translation factor GTPase superfamily. Classic translation factor GTPase family. BipA subfamily.</text>
</comment>
<evidence type="ECO:0000259" key="5">
    <source>
        <dbReference type="PROSITE" id="PS51722"/>
    </source>
</evidence>
<protein>
    <recommendedName>
        <fullName evidence="4">Large ribosomal subunit assembly factor BipA</fullName>
        <ecNumber evidence="4">3.6.5.-</ecNumber>
    </recommendedName>
    <alternativeName>
        <fullName evidence="4">GTP-binding protein BipA</fullName>
    </alternativeName>
</protein>
<dbReference type="FunFam" id="2.40.50.250:FF:000001">
    <property type="entry name" value="GTP-binding protein TypA"/>
    <property type="match status" value="1"/>
</dbReference>
<dbReference type="NCBIfam" id="TIGR01394">
    <property type="entry name" value="TypA_BipA"/>
    <property type="match status" value="1"/>
</dbReference>
<dbReference type="InterPro" id="IPR042116">
    <property type="entry name" value="TypA/BipA_C"/>
</dbReference>
<dbReference type="GO" id="GO:0003924">
    <property type="term" value="F:GTPase activity"/>
    <property type="evidence" value="ECO:0007669"/>
    <property type="project" value="UniProtKB-UniRule"/>
</dbReference>
<gene>
    <name evidence="6" type="primary">typA</name>
    <name evidence="4" type="synonym">bipA</name>
    <name evidence="6" type="ORF">E3983_01280</name>
</gene>
<dbReference type="InterPro" id="IPR006298">
    <property type="entry name" value="BipA"/>
</dbReference>
<dbReference type="InterPro" id="IPR000795">
    <property type="entry name" value="T_Tr_GTP-bd_dom"/>
</dbReference>
<feature type="binding site" evidence="4">
    <location>
        <begin position="128"/>
        <end position="131"/>
    </location>
    <ligand>
        <name>GTP</name>
        <dbReference type="ChEBI" id="CHEBI:37565"/>
    </ligand>
</feature>
<dbReference type="GO" id="GO:0005829">
    <property type="term" value="C:cytosol"/>
    <property type="evidence" value="ECO:0007669"/>
    <property type="project" value="TreeGrafter"/>
</dbReference>
<dbReference type="PRINTS" id="PR00315">
    <property type="entry name" value="ELONGATNFCT"/>
</dbReference>
<organism evidence="6 7">
    <name type="scientific">Legionella israelensis</name>
    <dbReference type="NCBI Taxonomy" id="454"/>
    <lineage>
        <taxon>Bacteria</taxon>
        <taxon>Pseudomonadati</taxon>
        <taxon>Pseudomonadota</taxon>
        <taxon>Gammaproteobacteria</taxon>
        <taxon>Legionellales</taxon>
        <taxon>Legionellaceae</taxon>
        <taxon>Legionella</taxon>
    </lineage>
</organism>
<comment type="catalytic activity">
    <reaction evidence="3 4">
        <text>GTP + H2O = GDP + phosphate + H(+)</text>
        <dbReference type="Rhea" id="RHEA:19669"/>
        <dbReference type="ChEBI" id="CHEBI:15377"/>
        <dbReference type="ChEBI" id="CHEBI:15378"/>
        <dbReference type="ChEBI" id="CHEBI:37565"/>
        <dbReference type="ChEBI" id="CHEBI:43474"/>
        <dbReference type="ChEBI" id="CHEBI:58189"/>
    </reaction>
</comment>
<dbReference type="SUPFAM" id="SSF50447">
    <property type="entry name" value="Translation proteins"/>
    <property type="match status" value="1"/>
</dbReference>
<dbReference type="PROSITE" id="PS51722">
    <property type="entry name" value="G_TR_2"/>
    <property type="match status" value="1"/>
</dbReference>
<dbReference type="Pfam" id="PF03144">
    <property type="entry name" value="GTP_EFTU_D2"/>
    <property type="match status" value="1"/>
</dbReference>
<comment type="subunit">
    <text evidence="4">Monomer.</text>
</comment>
<dbReference type="Gene3D" id="2.40.50.250">
    <property type="entry name" value="bipa protein"/>
    <property type="match status" value="1"/>
</dbReference>
<dbReference type="GO" id="GO:0005525">
    <property type="term" value="F:GTP binding"/>
    <property type="evidence" value="ECO:0007669"/>
    <property type="project" value="UniProtKB-UniRule"/>
</dbReference>
<dbReference type="InterPro" id="IPR031157">
    <property type="entry name" value="G_TR_CS"/>
</dbReference>
<dbReference type="InterPro" id="IPR048876">
    <property type="entry name" value="BipA_C"/>
</dbReference>
<dbReference type="GO" id="GO:0009409">
    <property type="term" value="P:response to cold"/>
    <property type="evidence" value="ECO:0007669"/>
    <property type="project" value="UniProtKB-ARBA"/>
</dbReference>
<dbReference type="NCBIfam" id="TIGR00231">
    <property type="entry name" value="small_GTP"/>
    <property type="match status" value="1"/>
</dbReference>
<evidence type="ECO:0000313" key="6">
    <source>
        <dbReference type="EMBL" id="QBR83107.1"/>
    </source>
</evidence>
<dbReference type="FunFam" id="3.30.70.240:FF:000002">
    <property type="entry name" value="GTP-binding protein TypA"/>
    <property type="match status" value="1"/>
</dbReference>
<dbReference type="SMART" id="SM00838">
    <property type="entry name" value="EFG_C"/>
    <property type="match status" value="1"/>
</dbReference>
<evidence type="ECO:0000256" key="1">
    <source>
        <dbReference type="ARBA" id="ARBA00022741"/>
    </source>
</evidence>
<dbReference type="InterPro" id="IPR004161">
    <property type="entry name" value="EFTu-like_2"/>
</dbReference>
<proteinExistence type="inferred from homology"/>
<dbReference type="GO" id="GO:0010467">
    <property type="term" value="P:gene expression"/>
    <property type="evidence" value="ECO:0007669"/>
    <property type="project" value="UniProtKB-ARBA"/>
</dbReference>
<dbReference type="InterPro" id="IPR027417">
    <property type="entry name" value="P-loop_NTPase"/>
</dbReference>
<dbReference type="PANTHER" id="PTHR42908:SF8">
    <property type="entry name" value="TR-TYPE G DOMAIN-CONTAINING PROTEIN"/>
    <property type="match status" value="1"/>
</dbReference>
<comment type="subcellular location">
    <subcellularLocation>
        <location evidence="4">Cytoplasm</location>
    </subcellularLocation>
    <text evidence="4">Binds to ribosomes.</text>
</comment>
<dbReference type="Proteomes" id="UP000295517">
    <property type="component" value="Chromosome"/>
</dbReference>
<dbReference type="GO" id="GO:0043022">
    <property type="term" value="F:ribosome binding"/>
    <property type="evidence" value="ECO:0007669"/>
    <property type="project" value="UniProtKB-UniRule"/>
</dbReference>
<accession>A0AAX1EDJ1</accession>
<feature type="binding site" evidence="4">
    <location>
        <begin position="15"/>
        <end position="20"/>
    </location>
    <ligand>
        <name>GTP</name>
        <dbReference type="ChEBI" id="CHEBI:37565"/>
    </ligand>
</feature>
<dbReference type="Pfam" id="PF21018">
    <property type="entry name" value="BipA_C"/>
    <property type="match status" value="1"/>
</dbReference>
<dbReference type="FunFam" id="2.40.30.10:FF:000016">
    <property type="entry name" value="GTP-binding protein TypA"/>
    <property type="match status" value="1"/>
</dbReference>
<dbReference type="GO" id="GO:0097216">
    <property type="term" value="F:guanosine tetraphosphate binding"/>
    <property type="evidence" value="ECO:0007669"/>
    <property type="project" value="UniProtKB-ARBA"/>
</dbReference>
<dbReference type="Gene3D" id="3.30.70.870">
    <property type="entry name" value="Elongation Factor G (Translational Gtpase), domain 3"/>
    <property type="match status" value="1"/>
</dbReference>
<keyword evidence="4" id="KW-0378">Hydrolase</keyword>
<dbReference type="Gene3D" id="2.40.30.10">
    <property type="entry name" value="Translation factors"/>
    <property type="match status" value="1"/>
</dbReference>
<dbReference type="SUPFAM" id="SSF52540">
    <property type="entry name" value="P-loop containing nucleoside triphosphate hydrolases"/>
    <property type="match status" value="1"/>
</dbReference>
<dbReference type="CDD" id="cd03710">
    <property type="entry name" value="BipA_TypA_C"/>
    <property type="match status" value="1"/>
</dbReference>
<comment type="function">
    <text evidence="4">A 50S ribosomal subunit assembly protein with GTPase activity, required for 50S subunit assembly at low temperatures, may also play a role in translation. Binds GTP and analogs. Binds the 70S ribosome between the 30S and 50S subunits, in a similar position as ribosome-bound EF-G; it contacts a number of ribosomal proteins, both rRNAs and the A-site tRNA.</text>
</comment>
<dbReference type="InterPro" id="IPR009000">
    <property type="entry name" value="Transl_B-barrel_sf"/>
</dbReference>
<dbReference type="CDD" id="cd03691">
    <property type="entry name" value="BipA_TypA_II"/>
    <property type="match status" value="1"/>
</dbReference>
<dbReference type="RefSeq" id="WP_135059585.1">
    <property type="nucleotide sequence ID" value="NZ_CP038254.1"/>
</dbReference>
<feature type="domain" description="Tr-type G" evidence="5">
    <location>
        <begin position="3"/>
        <end position="198"/>
    </location>
</feature>
<reference evidence="6 7" key="1">
    <citation type="submission" date="2019-03" db="EMBL/GenBank/DDBJ databases">
        <title>Diverse conjugative elements silence natural transformation in Legionella species.</title>
        <authorList>
            <person name="Durieux I."/>
            <person name="Ginevra C."/>
            <person name="Attaiech L."/>
            <person name="Picq K."/>
            <person name="Juan P.A."/>
            <person name="Jarraud S."/>
            <person name="Charpentier X."/>
        </authorList>
    </citation>
    <scope>NUCLEOTIDE SEQUENCE [LARGE SCALE GENOMIC DNA]</scope>
    <source>
        <strain evidence="6 7">HL-0427-4011</strain>
    </source>
</reference>
<dbReference type="HAMAP" id="MF_00849">
    <property type="entry name" value="BipA"/>
    <property type="match status" value="1"/>
</dbReference>